<name>A0A0A9AE08_ARUDO</name>
<reference evidence="1" key="1">
    <citation type="submission" date="2014-09" db="EMBL/GenBank/DDBJ databases">
        <authorList>
            <person name="Magalhaes I.L.F."/>
            <person name="Oliveira U."/>
            <person name="Santos F.R."/>
            <person name="Vidigal T.H.D.A."/>
            <person name="Brescovit A.D."/>
            <person name="Santos A.J."/>
        </authorList>
    </citation>
    <scope>NUCLEOTIDE SEQUENCE</scope>
    <source>
        <tissue evidence="1">Shoot tissue taken approximately 20 cm above the soil surface</tissue>
    </source>
</reference>
<organism evidence="1">
    <name type="scientific">Arundo donax</name>
    <name type="common">Giant reed</name>
    <name type="synonym">Donax arundinaceus</name>
    <dbReference type="NCBI Taxonomy" id="35708"/>
    <lineage>
        <taxon>Eukaryota</taxon>
        <taxon>Viridiplantae</taxon>
        <taxon>Streptophyta</taxon>
        <taxon>Embryophyta</taxon>
        <taxon>Tracheophyta</taxon>
        <taxon>Spermatophyta</taxon>
        <taxon>Magnoliopsida</taxon>
        <taxon>Liliopsida</taxon>
        <taxon>Poales</taxon>
        <taxon>Poaceae</taxon>
        <taxon>PACMAD clade</taxon>
        <taxon>Arundinoideae</taxon>
        <taxon>Arundineae</taxon>
        <taxon>Arundo</taxon>
    </lineage>
</organism>
<evidence type="ECO:0000313" key="1">
    <source>
        <dbReference type="EMBL" id="JAD48103.1"/>
    </source>
</evidence>
<dbReference type="AlphaFoldDB" id="A0A0A9AE08"/>
<accession>A0A0A9AE08</accession>
<proteinExistence type="predicted"/>
<dbReference type="EMBL" id="GBRH01249792">
    <property type="protein sequence ID" value="JAD48103.1"/>
    <property type="molecule type" value="Transcribed_RNA"/>
</dbReference>
<reference evidence="1" key="2">
    <citation type="journal article" date="2015" name="Data Brief">
        <title>Shoot transcriptome of the giant reed, Arundo donax.</title>
        <authorList>
            <person name="Barrero R.A."/>
            <person name="Guerrero F.D."/>
            <person name="Moolhuijzen P."/>
            <person name="Goolsby J.A."/>
            <person name="Tidwell J."/>
            <person name="Bellgard S.E."/>
            <person name="Bellgard M.I."/>
        </authorList>
    </citation>
    <scope>NUCLEOTIDE SEQUENCE</scope>
    <source>
        <tissue evidence="1">Shoot tissue taken approximately 20 cm above the soil surface</tissue>
    </source>
</reference>
<protein>
    <submittedName>
        <fullName evidence="1">Uncharacterized protein</fullName>
    </submittedName>
</protein>
<sequence length="31" mass="3812">MSYWTAYPFFYLHIVLCRYILNNENCFCSSL</sequence>